<evidence type="ECO:0000256" key="24">
    <source>
        <dbReference type="PIRSR" id="PIRSR039102-3"/>
    </source>
</evidence>
<accession>A0A7X0RS52</accession>
<evidence type="ECO:0000256" key="1">
    <source>
        <dbReference type="ARBA" id="ARBA00001936"/>
    </source>
</evidence>
<dbReference type="InterPro" id="IPR013815">
    <property type="entry name" value="ATP_grasp_subdomain_1"/>
</dbReference>
<dbReference type="InterPro" id="IPR000291">
    <property type="entry name" value="D-Ala_lig_Van_CS"/>
</dbReference>
<dbReference type="NCBIfam" id="NF002526">
    <property type="entry name" value="PRK01966.1-2"/>
    <property type="match status" value="1"/>
</dbReference>
<evidence type="ECO:0000256" key="11">
    <source>
        <dbReference type="ARBA" id="ARBA00022840"/>
    </source>
</evidence>
<dbReference type="UniPathway" id="UPA00219"/>
<feature type="active site" evidence="23">
    <location>
        <position position="187"/>
    </location>
</feature>
<evidence type="ECO:0000256" key="7">
    <source>
        <dbReference type="ARBA" id="ARBA00022490"/>
    </source>
</evidence>
<dbReference type="HAMAP" id="MF_00047">
    <property type="entry name" value="Dala_Dala_lig"/>
    <property type="match status" value="1"/>
</dbReference>
<evidence type="ECO:0000256" key="6">
    <source>
        <dbReference type="ARBA" id="ARBA00012216"/>
    </source>
</evidence>
<dbReference type="EC" id="6.3.2.4" evidence="6 22"/>
<dbReference type="Pfam" id="PF07478">
    <property type="entry name" value="Dala_Dala_lig_C"/>
    <property type="match status" value="1"/>
</dbReference>
<feature type="domain" description="ATP-grasp" evidence="26">
    <location>
        <begin position="138"/>
        <end position="344"/>
    </location>
</feature>
<proteinExistence type="inferred from homology"/>
<evidence type="ECO:0000256" key="13">
    <source>
        <dbReference type="ARBA" id="ARBA00022960"/>
    </source>
</evidence>
<keyword evidence="10 25" id="KW-0547">Nucleotide-binding</keyword>
<dbReference type="GO" id="GO:0008360">
    <property type="term" value="P:regulation of cell shape"/>
    <property type="evidence" value="ECO:0007669"/>
    <property type="project" value="UniProtKB-KW"/>
</dbReference>
<evidence type="ECO:0000256" key="9">
    <source>
        <dbReference type="ARBA" id="ARBA00022723"/>
    </source>
</evidence>
<dbReference type="GO" id="GO:0008716">
    <property type="term" value="F:D-alanine-D-alanine ligase activity"/>
    <property type="evidence" value="ECO:0007669"/>
    <property type="project" value="UniProtKB-UniRule"/>
</dbReference>
<dbReference type="InterPro" id="IPR011761">
    <property type="entry name" value="ATP-grasp"/>
</dbReference>
<feature type="active site" evidence="23">
    <location>
        <position position="321"/>
    </location>
</feature>
<dbReference type="PROSITE" id="PS50975">
    <property type="entry name" value="ATP_GRASP"/>
    <property type="match status" value="1"/>
</dbReference>
<comment type="cofactor">
    <cofactor evidence="1">
        <name>Mn(2+)</name>
        <dbReference type="ChEBI" id="CHEBI:29035"/>
    </cofactor>
</comment>
<keyword evidence="11 25" id="KW-0067">ATP-binding</keyword>
<evidence type="ECO:0000256" key="22">
    <source>
        <dbReference type="HAMAP-Rule" id="MF_00047"/>
    </source>
</evidence>
<evidence type="ECO:0000256" key="23">
    <source>
        <dbReference type="PIRSR" id="PIRSR039102-1"/>
    </source>
</evidence>
<dbReference type="Proteomes" id="UP000547209">
    <property type="component" value="Unassembled WGS sequence"/>
</dbReference>
<protein>
    <recommendedName>
        <fullName evidence="19 22">D-alanine--D-alanine ligase</fullName>
        <ecNumber evidence="6 22">6.3.2.4</ecNumber>
    </recommendedName>
    <alternativeName>
        <fullName evidence="21 22">D-Ala-D-Ala ligase</fullName>
    </alternativeName>
    <alternativeName>
        <fullName evidence="20 22">D-alanylalanine synthetase</fullName>
    </alternativeName>
</protein>
<evidence type="ECO:0000256" key="2">
    <source>
        <dbReference type="ARBA" id="ARBA00003921"/>
    </source>
</evidence>
<reference evidence="27 28" key="1">
    <citation type="submission" date="2020-08" db="EMBL/GenBank/DDBJ databases">
        <title>Cohnella phylogeny.</title>
        <authorList>
            <person name="Dunlap C."/>
        </authorList>
    </citation>
    <scope>NUCLEOTIDE SEQUENCE [LARGE SCALE GENOMIC DNA]</scope>
    <source>
        <strain evidence="27 28">DSM 28246</strain>
    </source>
</reference>
<dbReference type="InterPro" id="IPR011095">
    <property type="entry name" value="Dala_Dala_lig_C"/>
</dbReference>
<dbReference type="AlphaFoldDB" id="A0A7X0RS52"/>
<dbReference type="PIRSF" id="PIRSF039102">
    <property type="entry name" value="Ddl/VanB"/>
    <property type="match status" value="1"/>
</dbReference>
<dbReference type="PROSITE" id="PS00844">
    <property type="entry name" value="DALA_DALA_LIGASE_2"/>
    <property type="match status" value="1"/>
</dbReference>
<dbReference type="RefSeq" id="WP_185670544.1">
    <property type="nucleotide sequence ID" value="NZ_JACJVP010000030.1"/>
</dbReference>
<gene>
    <name evidence="22" type="primary">ddl</name>
    <name evidence="27" type="ORF">H7C19_18565</name>
</gene>
<evidence type="ECO:0000256" key="15">
    <source>
        <dbReference type="ARBA" id="ARBA00023211"/>
    </source>
</evidence>
<dbReference type="GO" id="GO:0005829">
    <property type="term" value="C:cytosol"/>
    <property type="evidence" value="ECO:0007669"/>
    <property type="project" value="TreeGrafter"/>
</dbReference>
<evidence type="ECO:0000313" key="27">
    <source>
        <dbReference type="EMBL" id="MBB6672689.1"/>
    </source>
</evidence>
<dbReference type="Gene3D" id="3.30.1490.20">
    <property type="entry name" value="ATP-grasp fold, A domain"/>
    <property type="match status" value="1"/>
</dbReference>
<dbReference type="Pfam" id="PF01820">
    <property type="entry name" value="Dala_Dala_lig_N"/>
    <property type="match status" value="1"/>
</dbReference>
<comment type="function">
    <text evidence="2 22">Cell wall formation.</text>
</comment>
<evidence type="ECO:0000256" key="25">
    <source>
        <dbReference type="PROSITE-ProRule" id="PRU00409"/>
    </source>
</evidence>
<feature type="binding site" evidence="24">
    <location>
        <position position="310"/>
    </location>
    <ligand>
        <name>Mg(2+)</name>
        <dbReference type="ChEBI" id="CHEBI:18420"/>
        <label>1</label>
    </ligand>
</feature>
<evidence type="ECO:0000256" key="20">
    <source>
        <dbReference type="ARBA" id="ARBA00076288"/>
    </source>
</evidence>
<evidence type="ECO:0000256" key="19">
    <source>
        <dbReference type="ARBA" id="ARBA00068427"/>
    </source>
</evidence>
<dbReference type="EMBL" id="JACJVP010000030">
    <property type="protein sequence ID" value="MBB6672689.1"/>
    <property type="molecule type" value="Genomic_DNA"/>
</dbReference>
<keyword evidence="12 24" id="KW-0460">Magnesium</keyword>
<evidence type="ECO:0000256" key="4">
    <source>
        <dbReference type="ARBA" id="ARBA00004752"/>
    </source>
</evidence>
<dbReference type="NCBIfam" id="NF002528">
    <property type="entry name" value="PRK01966.1-4"/>
    <property type="match status" value="1"/>
</dbReference>
<keyword evidence="16 22" id="KW-0961">Cell wall biogenesis/degradation</keyword>
<evidence type="ECO:0000256" key="5">
    <source>
        <dbReference type="ARBA" id="ARBA00010871"/>
    </source>
</evidence>
<organism evidence="27 28">
    <name type="scientific">Cohnella nanjingensis</name>
    <dbReference type="NCBI Taxonomy" id="1387779"/>
    <lineage>
        <taxon>Bacteria</taxon>
        <taxon>Bacillati</taxon>
        <taxon>Bacillota</taxon>
        <taxon>Bacilli</taxon>
        <taxon>Bacillales</taxon>
        <taxon>Paenibacillaceae</taxon>
        <taxon>Cohnella</taxon>
    </lineage>
</organism>
<dbReference type="PANTHER" id="PTHR23132:SF25">
    <property type="entry name" value="D-ALANINE--D-ALANINE LIGASE A"/>
    <property type="match status" value="1"/>
</dbReference>
<comment type="subcellular location">
    <subcellularLocation>
        <location evidence="3 22">Cytoplasm</location>
    </subcellularLocation>
</comment>
<dbReference type="FunFam" id="3.30.470.20:FF:000008">
    <property type="entry name" value="D-alanine--D-alanine ligase"/>
    <property type="match status" value="1"/>
</dbReference>
<evidence type="ECO:0000256" key="12">
    <source>
        <dbReference type="ARBA" id="ARBA00022842"/>
    </source>
</evidence>
<keyword evidence="15 24" id="KW-0464">Manganese</keyword>
<comment type="pathway">
    <text evidence="18">Glycan biosynthesis.</text>
</comment>
<evidence type="ECO:0000256" key="14">
    <source>
        <dbReference type="ARBA" id="ARBA00022984"/>
    </source>
</evidence>
<comment type="pathway">
    <text evidence="4 22">Cell wall biogenesis; peptidoglycan biosynthesis.</text>
</comment>
<name>A0A7X0RS52_9BACL</name>
<feature type="binding site" evidence="24">
    <location>
        <position position="310"/>
    </location>
    <ligand>
        <name>Mg(2+)</name>
        <dbReference type="ChEBI" id="CHEBI:18420"/>
        <label>2</label>
    </ligand>
</feature>
<feature type="active site" evidence="23">
    <location>
        <position position="15"/>
    </location>
</feature>
<dbReference type="SUPFAM" id="SSF56059">
    <property type="entry name" value="Glutathione synthetase ATP-binding domain-like"/>
    <property type="match status" value="1"/>
</dbReference>
<feature type="binding site" evidence="24">
    <location>
        <position position="312"/>
    </location>
    <ligand>
        <name>Mg(2+)</name>
        <dbReference type="ChEBI" id="CHEBI:18420"/>
        <label>2</label>
    </ligand>
</feature>
<dbReference type="GO" id="GO:0071555">
    <property type="term" value="P:cell wall organization"/>
    <property type="evidence" value="ECO:0007669"/>
    <property type="project" value="UniProtKB-KW"/>
</dbReference>
<keyword evidence="13 22" id="KW-0133">Cell shape</keyword>
<dbReference type="InterPro" id="IPR016185">
    <property type="entry name" value="PreATP-grasp_dom_sf"/>
</dbReference>
<dbReference type="PANTHER" id="PTHR23132">
    <property type="entry name" value="D-ALANINE--D-ALANINE LIGASE"/>
    <property type="match status" value="1"/>
</dbReference>
<dbReference type="GO" id="GO:0046872">
    <property type="term" value="F:metal ion binding"/>
    <property type="evidence" value="ECO:0007669"/>
    <property type="project" value="UniProtKB-KW"/>
</dbReference>
<dbReference type="PROSITE" id="PS00843">
    <property type="entry name" value="DALA_DALA_LIGASE_1"/>
    <property type="match status" value="1"/>
</dbReference>
<dbReference type="GO" id="GO:0005524">
    <property type="term" value="F:ATP binding"/>
    <property type="evidence" value="ECO:0007669"/>
    <property type="project" value="UniProtKB-UniRule"/>
</dbReference>
<evidence type="ECO:0000256" key="17">
    <source>
        <dbReference type="ARBA" id="ARBA00047614"/>
    </source>
</evidence>
<keyword evidence="7 22" id="KW-0963">Cytoplasm</keyword>
<comment type="caution">
    <text evidence="27">The sequence shown here is derived from an EMBL/GenBank/DDBJ whole genome shotgun (WGS) entry which is preliminary data.</text>
</comment>
<dbReference type="Gene3D" id="3.30.470.20">
    <property type="entry name" value="ATP-grasp fold, B domain"/>
    <property type="match status" value="1"/>
</dbReference>
<keyword evidence="14 22" id="KW-0573">Peptidoglycan synthesis</keyword>
<evidence type="ECO:0000256" key="8">
    <source>
        <dbReference type="ARBA" id="ARBA00022598"/>
    </source>
</evidence>
<comment type="catalytic activity">
    <reaction evidence="17 22">
        <text>2 D-alanine + ATP = D-alanyl-D-alanine + ADP + phosphate + H(+)</text>
        <dbReference type="Rhea" id="RHEA:11224"/>
        <dbReference type="ChEBI" id="CHEBI:15378"/>
        <dbReference type="ChEBI" id="CHEBI:30616"/>
        <dbReference type="ChEBI" id="CHEBI:43474"/>
        <dbReference type="ChEBI" id="CHEBI:57416"/>
        <dbReference type="ChEBI" id="CHEBI:57822"/>
        <dbReference type="ChEBI" id="CHEBI:456216"/>
        <dbReference type="EC" id="6.3.2.4"/>
    </reaction>
</comment>
<dbReference type="GO" id="GO:0009252">
    <property type="term" value="P:peptidoglycan biosynthetic process"/>
    <property type="evidence" value="ECO:0007669"/>
    <property type="project" value="UniProtKB-UniRule"/>
</dbReference>
<sequence length="364" mass="40147">MKTKLFVLYGGKSVEHEISLKTALTVLQSIDRDKFDVYPVYITREGVWCHRGRLVERVTDPNDLTIPADPDLANPARSLGAVAAKLFGGGGRQVALPLLHGSNGEDGTVQGLLELLDIPYVGNGVLSSAVALDKAAAKAVLSHAGIAQAAYLAFRYADWQEEGEASIREIEASIGYPCYVKPASLGSSIGINRCEDRVQLLSAVEEAFSYDRKIVVEEEIAGREIQVAVRGNDRALASVPGEFIHDQAFFDYNEKYLAGRLAMSIPAELPEATANEIREQAIRAYQALDCAGLARVDFFLDRTGRLYLNEINTLPGFTAFSMYPIMWERTDGTRYSELIEKLIDYAFTRHADKQTIRYTRGDGQ</sequence>
<evidence type="ECO:0000256" key="16">
    <source>
        <dbReference type="ARBA" id="ARBA00023316"/>
    </source>
</evidence>
<dbReference type="SUPFAM" id="SSF52440">
    <property type="entry name" value="PreATP-grasp domain"/>
    <property type="match status" value="1"/>
</dbReference>
<evidence type="ECO:0000259" key="26">
    <source>
        <dbReference type="PROSITE" id="PS50975"/>
    </source>
</evidence>
<evidence type="ECO:0000256" key="10">
    <source>
        <dbReference type="ARBA" id="ARBA00022741"/>
    </source>
</evidence>
<dbReference type="InterPro" id="IPR005905">
    <property type="entry name" value="D_ala_D_ala"/>
</dbReference>
<evidence type="ECO:0000256" key="18">
    <source>
        <dbReference type="ARBA" id="ARBA00060592"/>
    </source>
</evidence>
<evidence type="ECO:0000256" key="3">
    <source>
        <dbReference type="ARBA" id="ARBA00004496"/>
    </source>
</evidence>
<keyword evidence="28" id="KW-1185">Reference proteome</keyword>
<comment type="similarity">
    <text evidence="5 22">Belongs to the D-alanine--D-alanine ligase family.</text>
</comment>
<dbReference type="FunFam" id="3.30.1490.20:FF:000007">
    <property type="entry name" value="D-alanine--D-alanine ligase"/>
    <property type="match status" value="1"/>
</dbReference>
<keyword evidence="9 24" id="KW-0479">Metal-binding</keyword>
<evidence type="ECO:0000256" key="21">
    <source>
        <dbReference type="ARBA" id="ARBA00077154"/>
    </source>
</evidence>
<dbReference type="Gene3D" id="3.40.50.20">
    <property type="match status" value="1"/>
</dbReference>
<dbReference type="NCBIfam" id="TIGR01205">
    <property type="entry name" value="D_ala_D_alaTIGR"/>
    <property type="match status" value="1"/>
</dbReference>
<feature type="binding site" evidence="24">
    <location>
        <position position="297"/>
    </location>
    <ligand>
        <name>Mg(2+)</name>
        <dbReference type="ChEBI" id="CHEBI:18420"/>
        <label>1</label>
    </ligand>
</feature>
<comment type="cofactor">
    <cofactor evidence="24">
        <name>Mg(2+)</name>
        <dbReference type="ChEBI" id="CHEBI:18420"/>
    </cofactor>
    <cofactor evidence="24">
        <name>Mn(2+)</name>
        <dbReference type="ChEBI" id="CHEBI:29035"/>
    </cofactor>
    <text evidence="24">Binds 2 magnesium or manganese ions per subunit.</text>
</comment>
<evidence type="ECO:0000313" key="28">
    <source>
        <dbReference type="Proteomes" id="UP000547209"/>
    </source>
</evidence>
<dbReference type="InterPro" id="IPR011127">
    <property type="entry name" value="Dala_Dala_lig_N"/>
</dbReference>
<keyword evidence="8 22" id="KW-0436">Ligase</keyword>